<dbReference type="EMBL" id="JANAVB010025197">
    <property type="protein sequence ID" value="KAJ6820848.1"/>
    <property type="molecule type" value="Genomic_DNA"/>
</dbReference>
<keyword evidence="3" id="KW-1185">Reference proteome</keyword>
<dbReference type="PANTHER" id="PTHR35750:SF1">
    <property type="entry name" value="PHOSPHOLIPID HYDROPEROXIDE GLUTATHIONE PEROXIDASE"/>
    <property type="match status" value="1"/>
</dbReference>
<reference evidence="2" key="2">
    <citation type="submission" date="2023-04" db="EMBL/GenBank/DDBJ databases">
        <authorList>
            <person name="Bruccoleri R.E."/>
            <person name="Oakeley E.J."/>
            <person name="Faust A.-M."/>
            <person name="Dessus-Babus S."/>
            <person name="Altorfer M."/>
            <person name="Burckhardt D."/>
            <person name="Oertli M."/>
            <person name="Naumann U."/>
            <person name="Petersen F."/>
            <person name="Wong J."/>
        </authorList>
    </citation>
    <scope>NUCLEOTIDE SEQUENCE</scope>
    <source>
        <strain evidence="2">GSM-AAB239-AS_SAM_17_03QT</strain>
        <tissue evidence="2">Leaf</tissue>
    </source>
</reference>
<name>A0AAX6FXT2_IRIPA</name>
<evidence type="ECO:0000313" key="3">
    <source>
        <dbReference type="Proteomes" id="UP001140949"/>
    </source>
</evidence>
<proteinExistence type="predicted"/>
<organism evidence="2 3">
    <name type="scientific">Iris pallida</name>
    <name type="common">Sweet iris</name>
    <dbReference type="NCBI Taxonomy" id="29817"/>
    <lineage>
        <taxon>Eukaryota</taxon>
        <taxon>Viridiplantae</taxon>
        <taxon>Streptophyta</taxon>
        <taxon>Embryophyta</taxon>
        <taxon>Tracheophyta</taxon>
        <taxon>Spermatophyta</taxon>
        <taxon>Magnoliopsida</taxon>
        <taxon>Liliopsida</taxon>
        <taxon>Asparagales</taxon>
        <taxon>Iridaceae</taxon>
        <taxon>Iridoideae</taxon>
        <taxon>Irideae</taxon>
        <taxon>Iris</taxon>
    </lineage>
</organism>
<sequence length="155" mass="17040">MGLMRRIGSILGFLKDDSPHAAGDDDDDDHHHRTTPDALPRRPRKGFSVQVPVPASATEKPYAGPIVVPCSLGEGGVQGFRWYGGRLRIDEDGDVADEFLDEVLPPDNSGAEEQSAPHRFAVKYSTRPAPVRKQIIAVNGNIHPSMDYQGMLRWV</sequence>
<comment type="caution">
    <text evidence="2">The sequence shown here is derived from an EMBL/GenBank/DDBJ whole genome shotgun (WGS) entry which is preliminary data.</text>
</comment>
<dbReference type="AlphaFoldDB" id="A0AAX6FXT2"/>
<reference evidence="2" key="1">
    <citation type="journal article" date="2023" name="GigaByte">
        <title>Genome assembly of the bearded iris, Iris pallida Lam.</title>
        <authorList>
            <person name="Bruccoleri R.E."/>
            <person name="Oakeley E.J."/>
            <person name="Faust A.M.E."/>
            <person name="Altorfer M."/>
            <person name="Dessus-Babus S."/>
            <person name="Burckhardt D."/>
            <person name="Oertli M."/>
            <person name="Naumann U."/>
            <person name="Petersen F."/>
            <person name="Wong J."/>
        </authorList>
    </citation>
    <scope>NUCLEOTIDE SEQUENCE</scope>
    <source>
        <strain evidence="2">GSM-AAB239-AS_SAM_17_03QT</strain>
    </source>
</reference>
<feature type="compositionally biased region" description="Basic and acidic residues" evidence="1">
    <location>
        <begin position="15"/>
        <end position="35"/>
    </location>
</feature>
<feature type="region of interest" description="Disordered" evidence="1">
    <location>
        <begin position="15"/>
        <end position="47"/>
    </location>
</feature>
<protein>
    <submittedName>
        <fullName evidence="2">Uncharacterized protein</fullName>
    </submittedName>
</protein>
<accession>A0AAX6FXT2</accession>
<gene>
    <name evidence="2" type="ORF">M6B38_393880</name>
</gene>
<dbReference type="Proteomes" id="UP001140949">
    <property type="component" value="Unassembled WGS sequence"/>
</dbReference>
<evidence type="ECO:0000256" key="1">
    <source>
        <dbReference type="SAM" id="MobiDB-lite"/>
    </source>
</evidence>
<dbReference type="PANTHER" id="PTHR35750">
    <property type="entry name" value="PHOSPHOLIPID HYDROPEROXIDE GLUTATHIONE PEROXIDASE"/>
    <property type="match status" value="1"/>
</dbReference>
<evidence type="ECO:0000313" key="2">
    <source>
        <dbReference type="EMBL" id="KAJ6820848.1"/>
    </source>
</evidence>